<comment type="caution">
    <text evidence="1">The sequence shown here is derived from an EMBL/GenBank/DDBJ whole genome shotgun (WGS) entry which is preliminary data.</text>
</comment>
<keyword evidence="2" id="KW-1185">Reference proteome</keyword>
<evidence type="ECO:0000313" key="2">
    <source>
        <dbReference type="Proteomes" id="UP001058974"/>
    </source>
</evidence>
<sequence>LNESIALISNCLKATTFHISILAELGVKESWIKLFIVGPIPSIEYPIGVGKKGDICFKQENNELVWLDLSTLVTTKIGVKGVIYGCQIGIYKENLLSTGGFNS</sequence>
<dbReference type="Gramene" id="Psat02G0537600-T1">
    <property type="protein sequence ID" value="KAI5439989.1"/>
    <property type="gene ID" value="KIW84_025376"/>
</dbReference>
<proteinExistence type="predicted"/>
<name>A0A9D5BDI9_PEA</name>
<organism evidence="1 2">
    <name type="scientific">Pisum sativum</name>
    <name type="common">Garden pea</name>
    <name type="synonym">Lathyrus oleraceus</name>
    <dbReference type="NCBI Taxonomy" id="3888"/>
    <lineage>
        <taxon>Eukaryota</taxon>
        <taxon>Viridiplantae</taxon>
        <taxon>Streptophyta</taxon>
        <taxon>Embryophyta</taxon>
        <taxon>Tracheophyta</taxon>
        <taxon>Spermatophyta</taxon>
        <taxon>Magnoliopsida</taxon>
        <taxon>eudicotyledons</taxon>
        <taxon>Gunneridae</taxon>
        <taxon>Pentapetalae</taxon>
        <taxon>rosids</taxon>
        <taxon>fabids</taxon>
        <taxon>Fabales</taxon>
        <taxon>Fabaceae</taxon>
        <taxon>Papilionoideae</taxon>
        <taxon>50 kb inversion clade</taxon>
        <taxon>NPAAA clade</taxon>
        <taxon>Hologalegina</taxon>
        <taxon>IRL clade</taxon>
        <taxon>Fabeae</taxon>
        <taxon>Lathyrus</taxon>
    </lineage>
</organism>
<reference evidence="1 2" key="1">
    <citation type="journal article" date="2022" name="Nat. Genet.">
        <title>Improved pea reference genome and pan-genome highlight genomic features and evolutionary characteristics.</title>
        <authorList>
            <person name="Yang T."/>
            <person name="Liu R."/>
            <person name="Luo Y."/>
            <person name="Hu S."/>
            <person name="Wang D."/>
            <person name="Wang C."/>
            <person name="Pandey M.K."/>
            <person name="Ge S."/>
            <person name="Xu Q."/>
            <person name="Li N."/>
            <person name="Li G."/>
            <person name="Huang Y."/>
            <person name="Saxena R.K."/>
            <person name="Ji Y."/>
            <person name="Li M."/>
            <person name="Yan X."/>
            <person name="He Y."/>
            <person name="Liu Y."/>
            <person name="Wang X."/>
            <person name="Xiang C."/>
            <person name="Varshney R.K."/>
            <person name="Ding H."/>
            <person name="Gao S."/>
            <person name="Zong X."/>
        </authorList>
    </citation>
    <scope>NUCLEOTIDE SEQUENCE [LARGE SCALE GENOMIC DNA]</scope>
    <source>
        <strain evidence="1 2">cv. Zhongwan 6</strain>
    </source>
</reference>
<protein>
    <recommendedName>
        <fullName evidence="3">F-box protein</fullName>
    </recommendedName>
</protein>
<dbReference type="AlphaFoldDB" id="A0A9D5BDI9"/>
<evidence type="ECO:0000313" key="1">
    <source>
        <dbReference type="EMBL" id="KAI5439989.1"/>
    </source>
</evidence>
<gene>
    <name evidence="1" type="ORF">KIW84_025376</name>
</gene>
<feature type="non-terminal residue" evidence="1">
    <location>
        <position position="1"/>
    </location>
</feature>
<accession>A0A9D5BDI9</accession>
<dbReference type="Proteomes" id="UP001058974">
    <property type="component" value="Chromosome 2"/>
</dbReference>
<dbReference type="EMBL" id="JAMSHJ010000002">
    <property type="protein sequence ID" value="KAI5439989.1"/>
    <property type="molecule type" value="Genomic_DNA"/>
</dbReference>
<evidence type="ECO:0008006" key="3">
    <source>
        <dbReference type="Google" id="ProtNLM"/>
    </source>
</evidence>